<organism evidence="1 2">
    <name type="scientific">Romboutsia weinsteinii</name>
    <dbReference type="NCBI Taxonomy" id="2020949"/>
    <lineage>
        <taxon>Bacteria</taxon>
        <taxon>Bacillati</taxon>
        <taxon>Bacillota</taxon>
        <taxon>Clostridia</taxon>
        <taxon>Peptostreptococcales</taxon>
        <taxon>Peptostreptococcaceae</taxon>
        <taxon>Romboutsia</taxon>
    </lineage>
</organism>
<dbReference type="PANTHER" id="PTHR34547">
    <property type="entry name" value="YACP-LIKE NYN DOMAIN PROTEIN"/>
    <property type="match status" value="1"/>
</dbReference>
<dbReference type="RefSeq" id="WP_094368501.1">
    <property type="nucleotide sequence ID" value="NZ_NOJY02000083.1"/>
</dbReference>
<sequence>MRRNIKYYLIVDGYNIINAWDELKEIAKYDLENSREKLVNEMIEYAEYTGRKAIIVFDAYNVKSSREKIEERKHITVVYTREHQTADSYIEKFISTLSRYDDVKVATNDYAEQQIILGKGATRISARELKLDLDHAKSKIREKNSSSGKKIQRNWLEERLDKETLSKLEKIRRNH</sequence>
<evidence type="ECO:0000313" key="2">
    <source>
        <dbReference type="Proteomes" id="UP000215694"/>
    </source>
</evidence>
<reference evidence="1 2" key="1">
    <citation type="journal article" date="2017" name="Genome Announc.">
        <title>Draft Genome Sequence of Romboutsia weinsteinii sp. nov. Strain CCRI-19649(T) Isolated from Surface Water.</title>
        <authorList>
            <person name="Maheux A.F."/>
            <person name="Boudreau D.K."/>
            <person name="Berube E."/>
            <person name="Boissinot M."/>
            <person name="Cantin P."/>
            <person name="Raymond F."/>
            <person name="Corbeil J."/>
            <person name="Omar R.F."/>
            <person name="Bergeron M.G."/>
        </authorList>
    </citation>
    <scope>NUCLEOTIDE SEQUENCE [LARGE SCALE GENOMIC DNA]</scope>
    <source>
        <strain evidence="1 2">CCRI-19649</strain>
    </source>
</reference>
<keyword evidence="2" id="KW-1185">Reference proteome</keyword>
<dbReference type="AlphaFoldDB" id="A0A371IXX0"/>
<evidence type="ECO:0000313" key="1">
    <source>
        <dbReference type="EMBL" id="RDY25332.1"/>
    </source>
</evidence>
<proteinExistence type="predicted"/>
<dbReference type="CDD" id="cd10912">
    <property type="entry name" value="PIN_YacP-like"/>
    <property type="match status" value="1"/>
</dbReference>
<accession>A0A371IXX0</accession>
<name>A0A371IXX0_9FIRM</name>
<dbReference type="OrthoDB" id="9792160at2"/>
<dbReference type="Pfam" id="PF05991">
    <property type="entry name" value="NYN_YacP"/>
    <property type="match status" value="1"/>
</dbReference>
<protein>
    <submittedName>
        <fullName evidence="1">NYN domain-containing protein</fullName>
    </submittedName>
</protein>
<dbReference type="EMBL" id="NOJY02000083">
    <property type="protein sequence ID" value="RDY25332.1"/>
    <property type="molecule type" value="Genomic_DNA"/>
</dbReference>
<gene>
    <name evidence="1" type="ORF">CHL78_018760</name>
</gene>
<dbReference type="Proteomes" id="UP000215694">
    <property type="component" value="Unassembled WGS sequence"/>
</dbReference>
<dbReference type="InterPro" id="IPR010298">
    <property type="entry name" value="YacP-like"/>
</dbReference>
<dbReference type="PANTHER" id="PTHR34547:SF1">
    <property type="entry name" value="YACP-LIKE NYN DOMAIN PROTEIN"/>
    <property type="match status" value="1"/>
</dbReference>
<comment type="caution">
    <text evidence="1">The sequence shown here is derived from an EMBL/GenBank/DDBJ whole genome shotgun (WGS) entry which is preliminary data.</text>
</comment>